<dbReference type="SUPFAM" id="SSF53822">
    <property type="entry name" value="Periplasmic binding protein-like I"/>
    <property type="match status" value="1"/>
</dbReference>
<dbReference type="Gene3D" id="3.40.50.2300">
    <property type="match status" value="2"/>
</dbReference>
<dbReference type="PANTHER" id="PTHR46847:SF1">
    <property type="entry name" value="D-ALLOSE-BINDING PERIPLASMIC PROTEIN-RELATED"/>
    <property type="match status" value="1"/>
</dbReference>
<comment type="caution">
    <text evidence="6">The sequence shown here is derived from an EMBL/GenBank/DDBJ whole genome shotgun (WGS) entry which is preliminary data.</text>
</comment>
<name>A0A2A2EP81_9GAMM</name>
<dbReference type="InterPro" id="IPR028082">
    <property type="entry name" value="Peripla_BP_I"/>
</dbReference>
<organism evidence="6 7">
    <name type="scientific">Halomonas salipaludis</name>
    <dbReference type="NCBI Taxonomy" id="2032625"/>
    <lineage>
        <taxon>Bacteria</taxon>
        <taxon>Pseudomonadati</taxon>
        <taxon>Pseudomonadota</taxon>
        <taxon>Gammaproteobacteria</taxon>
        <taxon>Oceanospirillales</taxon>
        <taxon>Halomonadaceae</taxon>
        <taxon>Halomonas</taxon>
    </lineage>
</organism>
<evidence type="ECO:0000256" key="1">
    <source>
        <dbReference type="ARBA" id="ARBA00004196"/>
    </source>
</evidence>
<dbReference type="OrthoDB" id="9805127at2"/>
<dbReference type="GO" id="GO:0030246">
    <property type="term" value="F:carbohydrate binding"/>
    <property type="evidence" value="ECO:0007669"/>
    <property type="project" value="UniProtKB-ARBA"/>
</dbReference>
<dbReference type="GO" id="GO:0030313">
    <property type="term" value="C:cell envelope"/>
    <property type="evidence" value="ECO:0007669"/>
    <property type="project" value="UniProtKB-SubCell"/>
</dbReference>
<dbReference type="PANTHER" id="PTHR46847">
    <property type="entry name" value="D-ALLOSE-BINDING PERIPLASMIC PROTEIN-RELATED"/>
    <property type="match status" value="1"/>
</dbReference>
<evidence type="ECO:0000256" key="3">
    <source>
        <dbReference type="ARBA" id="ARBA00022729"/>
    </source>
</evidence>
<dbReference type="GO" id="GO:0055085">
    <property type="term" value="P:transmembrane transport"/>
    <property type="evidence" value="ECO:0007669"/>
    <property type="project" value="UniProtKB-ARBA"/>
</dbReference>
<keyword evidence="3 4" id="KW-0732">Signal</keyword>
<comment type="similarity">
    <text evidence="2">Belongs to the bacterial solute-binding protein 2 family.</text>
</comment>
<sequence length="322" mass="34486">MTFSRLMKTAALTAALTGTAGLASADDYHIGVTVPSADHGWTAGLMWWAQQATDELSEKYPDVSFTVLSANSGTAQVSNVEDLMIRNLDALVILPYNPATLQSVISEAYEEGIYTVVVDRELEIPAQDVFLAGDNPGLGEQAARYIADELGGEGNILVLEGPPIPINSQRVDAFNRVMGEYSGINILASQNTDWNPQQALSVTEDLLGSNPQVDAIWAGDDDVLVAALQAIEENERDDIQLVVGGGGSQRVIEMIRDDHPMVKGTVTYPPNMIASAIALAVHGVKGERLGDMYHGIPSRVILAADLITADNVEAFYEPDAAY</sequence>
<proteinExistence type="inferred from homology"/>
<gene>
    <name evidence="6" type="ORF">CK498_21870</name>
</gene>
<dbReference type="Proteomes" id="UP000217771">
    <property type="component" value="Unassembled WGS sequence"/>
</dbReference>
<keyword evidence="7" id="KW-1185">Reference proteome</keyword>
<feature type="chain" id="PRO_5012426154" evidence="4">
    <location>
        <begin position="26"/>
        <end position="322"/>
    </location>
</feature>
<feature type="domain" description="Periplasmic binding protein" evidence="5">
    <location>
        <begin position="30"/>
        <end position="287"/>
    </location>
</feature>
<evidence type="ECO:0000256" key="2">
    <source>
        <dbReference type="ARBA" id="ARBA00007639"/>
    </source>
</evidence>
<dbReference type="Pfam" id="PF13407">
    <property type="entry name" value="Peripla_BP_4"/>
    <property type="match status" value="1"/>
</dbReference>
<dbReference type="EMBL" id="NSKB01000010">
    <property type="protein sequence ID" value="PAU74478.1"/>
    <property type="molecule type" value="Genomic_DNA"/>
</dbReference>
<dbReference type="AlphaFoldDB" id="A0A2A2EP81"/>
<comment type="subcellular location">
    <subcellularLocation>
        <location evidence="1">Cell envelope</location>
    </subcellularLocation>
</comment>
<evidence type="ECO:0000256" key="4">
    <source>
        <dbReference type="SAM" id="SignalP"/>
    </source>
</evidence>
<evidence type="ECO:0000313" key="6">
    <source>
        <dbReference type="EMBL" id="PAU74478.1"/>
    </source>
</evidence>
<feature type="signal peptide" evidence="4">
    <location>
        <begin position="1"/>
        <end position="25"/>
    </location>
</feature>
<reference evidence="6 7" key="1">
    <citation type="submission" date="2017-08" db="EMBL/GenBank/DDBJ databases">
        <title>Halomonas alkalisoli sp. nov., isolated from saline alkaline soil.</title>
        <authorList>
            <person name="Wang D."/>
            <person name="Zhang G."/>
        </authorList>
    </citation>
    <scope>NUCLEOTIDE SEQUENCE [LARGE SCALE GENOMIC DNA]</scope>
    <source>
        <strain evidence="6 7">WRN001</strain>
    </source>
</reference>
<evidence type="ECO:0000313" key="7">
    <source>
        <dbReference type="Proteomes" id="UP000217771"/>
    </source>
</evidence>
<accession>A0A2A2EP81</accession>
<protein>
    <submittedName>
        <fullName evidence="6">Ribose ABC transporter substrate-binding protein</fullName>
    </submittedName>
</protein>
<dbReference type="RefSeq" id="WP_095622985.1">
    <property type="nucleotide sequence ID" value="NZ_NSKB01000010.1"/>
</dbReference>
<dbReference type="InterPro" id="IPR025997">
    <property type="entry name" value="SBP_2_dom"/>
</dbReference>
<evidence type="ECO:0000259" key="5">
    <source>
        <dbReference type="Pfam" id="PF13407"/>
    </source>
</evidence>